<proteinExistence type="predicted"/>
<accession>A0ABM7ZG91</accession>
<dbReference type="Proteomes" id="UP001062263">
    <property type="component" value="Chromosome"/>
</dbReference>
<dbReference type="SUPFAM" id="SSF55166">
    <property type="entry name" value="Hedgehog/DD-peptidase"/>
    <property type="match status" value="1"/>
</dbReference>
<evidence type="ECO:0000313" key="1">
    <source>
        <dbReference type="EMBL" id="BDL43722.1"/>
    </source>
</evidence>
<evidence type="ECO:0008006" key="3">
    <source>
        <dbReference type="Google" id="ProtNLM"/>
    </source>
</evidence>
<gene>
    <name evidence="1" type="ORF">Abiwalacus_12960</name>
</gene>
<organism evidence="1 2">
    <name type="scientific">Akkermansia biwaensis</name>
    <dbReference type="NCBI Taxonomy" id="2946555"/>
    <lineage>
        <taxon>Bacteria</taxon>
        <taxon>Pseudomonadati</taxon>
        <taxon>Verrucomicrobiota</taxon>
        <taxon>Verrucomicrobiia</taxon>
        <taxon>Verrucomicrobiales</taxon>
        <taxon>Akkermansiaceae</taxon>
        <taxon>Akkermansia</taxon>
    </lineage>
</organism>
<dbReference type="RefSeq" id="WP_215434101.1">
    <property type="nucleotide sequence ID" value="NZ_AP025943.1"/>
</dbReference>
<dbReference type="InterPro" id="IPR009045">
    <property type="entry name" value="Zn_M74/Hedgehog-like"/>
</dbReference>
<sequence>MPSPQPQKQVSGRLRRLAFLLIACTVFTVLAHELKYPASAWPSEREVLSGRSIFGKPGDTRSLVTVTLPYPLRPSWAPDTEITSITCHGLVAGSLINIFQKTLDHYGLERIRELHLDVYGGCFNNRPVRGAGRPSLHAWGIAVDLDPLRNAMYMRAPEAAFSGPEYDAFWSIVEGEGAFSLGRELGYDWMHIQFVRP</sequence>
<keyword evidence="2" id="KW-1185">Reference proteome</keyword>
<reference evidence="1" key="1">
    <citation type="submission" date="2022-06" db="EMBL/GenBank/DDBJ databases">
        <title>Akkermansia biwalacus sp. nov., an anaerobic mucin-degrading bacterium isolated from human intestine.</title>
        <authorList>
            <person name="Kobayashi Y."/>
            <person name="Inoue S."/>
            <person name="Kawahara T."/>
            <person name="Kohda N."/>
        </authorList>
    </citation>
    <scope>NUCLEOTIDE SEQUENCE</scope>
    <source>
        <strain evidence="1">WON2089</strain>
    </source>
</reference>
<evidence type="ECO:0000313" key="2">
    <source>
        <dbReference type="Proteomes" id="UP001062263"/>
    </source>
</evidence>
<protein>
    <recommendedName>
        <fullName evidence="3">Peptidase M15C domain-containing protein</fullName>
    </recommendedName>
</protein>
<dbReference type="EMBL" id="AP025943">
    <property type="protein sequence ID" value="BDL43722.1"/>
    <property type="molecule type" value="Genomic_DNA"/>
</dbReference>
<name>A0ABM7ZG91_9BACT</name>